<dbReference type="Gene3D" id="3.40.50.410">
    <property type="entry name" value="von Willebrand factor, type A domain"/>
    <property type="match status" value="1"/>
</dbReference>
<dbReference type="InParanoid" id="A0A1S3HES2"/>
<feature type="signal peptide" evidence="1">
    <location>
        <begin position="1"/>
        <end position="19"/>
    </location>
</feature>
<dbReference type="InterPro" id="IPR002035">
    <property type="entry name" value="VWF_A"/>
</dbReference>
<dbReference type="OrthoDB" id="6132182at2759"/>
<dbReference type="SUPFAM" id="SSF53300">
    <property type="entry name" value="vWA-like"/>
    <property type="match status" value="1"/>
</dbReference>
<feature type="domain" description="VWFA" evidence="2">
    <location>
        <begin position="90"/>
        <end position="240"/>
    </location>
</feature>
<dbReference type="Pfam" id="PF00092">
    <property type="entry name" value="VWA"/>
    <property type="match status" value="1"/>
</dbReference>
<dbReference type="PROSITE" id="PS50234">
    <property type="entry name" value="VWFA"/>
    <property type="match status" value="1"/>
</dbReference>
<evidence type="ECO:0000259" key="2">
    <source>
        <dbReference type="PROSITE" id="PS50234"/>
    </source>
</evidence>
<dbReference type="KEGG" id="lak:106153930"/>
<dbReference type="PANTHER" id="PTHR24020">
    <property type="entry name" value="COLLAGEN ALPHA"/>
    <property type="match status" value="1"/>
</dbReference>
<dbReference type="PANTHER" id="PTHR24020:SF84">
    <property type="entry name" value="VWFA DOMAIN-CONTAINING PROTEIN"/>
    <property type="match status" value="1"/>
</dbReference>
<dbReference type="InterPro" id="IPR050525">
    <property type="entry name" value="ECM_Assembly_Org"/>
</dbReference>
<keyword evidence="3" id="KW-1185">Reference proteome</keyword>
<evidence type="ECO:0000256" key="1">
    <source>
        <dbReference type="SAM" id="SignalP"/>
    </source>
</evidence>
<sequence>MKLAPFLTVLFCVAVATQGSTFRSSSDVASAMVRGFMTKLFPIRQTQFASITPLFSTGSSSRGGVRLRGTLGSRVVSTATDPKPAPTMPDLMFVLDSSASIGSTNYTIGKSFMESIVNFIYSQAGATSTSKPRIGVVRFSEAAKTKVDFSLDTHTDAEQVKQAIRGIPYDNGVSTNTAEGLKLAKMELDNKGKPGNAKMIWILTDGNANSGGDPVRLATDIKKGWRGNLCKPNRQICLFVSDPGSGVIANDGPCVRSADIRTSQGHRPSCSHSIQAHGHCLLTRQTWANASPSGTHSDISEILRQVPGAVWHSCRFSIRTGYK</sequence>
<dbReference type="PRINTS" id="PR00453">
    <property type="entry name" value="VWFADOMAIN"/>
</dbReference>
<protein>
    <submittedName>
        <fullName evidence="4">Uncharacterized protein LOC106153930</fullName>
    </submittedName>
</protein>
<dbReference type="GeneID" id="106153930"/>
<dbReference type="SMART" id="SM00327">
    <property type="entry name" value="VWA"/>
    <property type="match status" value="1"/>
</dbReference>
<accession>A0A1S3HES2</accession>
<proteinExistence type="predicted"/>
<organism evidence="3 4">
    <name type="scientific">Lingula anatina</name>
    <name type="common">Brachiopod</name>
    <name type="synonym">Lingula unguis</name>
    <dbReference type="NCBI Taxonomy" id="7574"/>
    <lineage>
        <taxon>Eukaryota</taxon>
        <taxon>Metazoa</taxon>
        <taxon>Spiralia</taxon>
        <taxon>Lophotrochozoa</taxon>
        <taxon>Brachiopoda</taxon>
        <taxon>Linguliformea</taxon>
        <taxon>Lingulata</taxon>
        <taxon>Lingulida</taxon>
        <taxon>Linguloidea</taxon>
        <taxon>Lingulidae</taxon>
        <taxon>Lingula</taxon>
    </lineage>
</organism>
<dbReference type="STRING" id="7574.A0A1S3HES2"/>
<evidence type="ECO:0000313" key="3">
    <source>
        <dbReference type="Proteomes" id="UP000085678"/>
    </source>
</evidence>
<dbReference type="Proteomes" id="UP000085678">
    <property type="component" value="Unplaced"/>
</dbReference>
<gene>
    <name evidence="4" type="primary">LOC106153930</name>
</gene>
<name>A0A1S3HES2_LINAN</name>
<dbReference type="AlphaFoldDB" id="A0A1S3HES2"/>
<dbReference type="RefSeq" id="XP_013383534.1">
    <property type="nucleotide sequence ID" value="XM_013528080.2"/>
</dbReference>
<feature type="chain" id="PRO_5010277244" evidence="1">
    <location>
        <begin position="20"/>
        <end position="323"/>
    </location>
</feature>
<keyword evidence="1" id="KW-0732">Signal</keyword>
<evidence type="ECO:0000313" key="4">
    <source>
        <dbReference type="RefSeq" id="XP_013383534.1"/>
    </source>
</evidence>
<dbReference type="CDD" id="cd01450">
    <property type="entry name" value="vWFA_subfamily_ECM"/>
    <property type="match status" value="1"/>
</dbReference>
<reference evidence="4" key="1">
    <citation type="submission" date="2025-08" db="UniProtKB">
        <authorList>
            <consortium name="RefSeq"/>
        </authorList>
    </citation>
    <scope>IDENTIFICATION</scope>
    <source>
        <tissue evidence="4">Gonads</tissue>
    </source>
</reference>
<dbReference type="InterPro" id="IPR036465">
    <property type="entry name" value="vWFA_dom_sf"/>
</dbReference>